<sequence>MKSSFLLIFVRCLMHISLSFEECRVIEGPRGIPNYMCDSIQDLDQKSIFLDVVIYKGDNVSLRNLGPLTPTFTATLVDKASGKFNKDIVNAIEKVSSILNSNTVLTRLTVSTFDNVQLEKIYLRNGHIESIEPRTFAKLKNVREIHIIYNALQRVQSEVFSDLPIETLALSNNKIMYIERNAFINMKNLKNLYLDGNLLTEFTPESLMFNVNQLETLHLQNNSFTTVSRNLVKIFANLRVLNLSHNKIFNVLSYAFEDLLQLESLNLAHNLIYELRADIFPKYGFPILSKLNIAYNRLSDLPVSVLEKLQELEFISIGGNPWHCFCLDLIQIWMNKNNIKQVCDEEYNKGIRPICVFDETGVNTCTFSDKSLYHKYSAVNNRFPKTSNCAII</sequence>
<keyword evidence="1" id="KW-0433">Leucine-rich repeat</keyword>
<dbReference type="Pfam" id="PF13855">
    <property type="entry name" value="LRR_8"/>
    <property type="match status" value="1"/>
</dbReference>
<dbReference type="PROSITE" id="PS51450">
    <property type="entry name" value="LRR"/>
    <property type="match status" value="1"/>
</dbReference>
<dbReference type="InterPro" id="IPR032675">
    <property type="entry name" value="LRR_dom_sf"/>
</dbReference>
<evidence type="ECO:0000256" key="1">
    <source>
        <dbReference type="ARBA" id="ARBA00022614"/>
    </source>
</evidence>
<dbReference type="InterPro" id="IPR050541">
    <property type="entry name" value="LRR_TM_domain-containing"/>
</dbReference>
<evidence type="ECO:0000256" key="2">
    <source>
        <dbReference type="ARBA" id="ARBA00022729"/>
    </source>
</evidence>
<name>A0AAN7ZX15_9COLE</name>
<dbReference type="PANTHER" id="PTHR24369:SF210">
    <property type="entry name" value="CHAOPTIN-RELATED"/>
    <property type="match status" value="1"/>
</dbReference>
<dbReference type="InterPro" id="IPR026906">
    <property type="entry name" value="LRR_5"/>
</dbReference>
<gene>
    <name evidence="5" type="ORF">RI129_001225</name>
</gene>
<dbReference type="AlphaFoldDB" id="A0AAN7ZX15"/>
<evidence type="ECO:0000256" key="4">
    <source>
        <dbReference type="SAM" id="SignalP"/>
    </source>
</evidence>
<accession>A0AAN7ZX15</accession>
<keyword evidence="3" id="KW-0677">Repeat</keyword>
<feature type="chain" id="PRO_5043041381" evidence="4">
    <location>
        <begin position="20"/>
        <end position="392"/>
    </location>
</feature>
<evidence type="ECO:0000256" key="3">
    <source>
        <dbReference type="ARBA" id="ARBA00022737"/>
    </source>
</evidence>
<proteinExistence type="predicted"/>
<dbReference type="InterPro" id="IPR003591">
    <property type="entry name" value="Leu-rich_rpt_typical-subtyp"/>
</dbReference>
<dbReference type="SUPFAM" id="SSF52058">
    <property type="entry name" value="L domain-like"/>
    <property type="match status" value="1"/>
</dbReference>
<keyword evidence="6" id="KW-1185">Reference proteome</keyword>
<dbReference type="InterPro" id="IPR001611">
    <property type="entry name" value="Leu-rich_rpt"/>
</dbReference>
<dbReference type="GO" id="GO:0005886">
    <property type="term" value="C:plasma membrane"/>
    <property type="evidence" value="ECO:0007669"/>
    <property type="project" value="TreeGrafter"/>
</dbReference>
<dbReference type="EMBL" id="JAVRBK010000001">
    <property type="protein sequence ID" value="KAK5650196.1"/>
    <property type="molecule type" value="Genomic_DNA"/>
</dbReference>
<dbReference type="Gene3D" id="3.80.10.10">
    <property type="entry name" value="Ribonuclease Inhibitor"/>
    <property type="match status" value="2"/>
</dbReference>
<dbReference type="SMART" id="SM00369">
    <property type="entry name" value="LRR_TYP"/>
    <property type="match status" value="8"/>
</dbReference>
<protein>
    <submittedName>
        <fullName evidence="5">Uncharacterized protein</fullName>
    </submittedName>
</protein>
<dbReference type="Pfam" id="PF00560">
    <property type="entry name" value="LRR_1"/>
    <property type="match status" value="1"/>
</dbReference>
<comment type="caution">
    <text evidence="5">The sequence shown here is derived from an EMBL/GenBank/DDBJ whole genome shotgun (WGS) entry which is preliminary data.</text>
</comment>
<dbReference type="Proteomes" id="UP001329430">
    <property type="component" value="Chromosome 1"/>
</dbReference>
<reference evidence="5 6" key="1">
    <citation type="journal article" date="2024" name="Insects">
        <title>An Improved Chromosome-Level Genome Assembly of the Firefly Pyrocoelia pectoralis.</title>
        <authorList>
            <person name="Fu X."/>
            <person name="Meyer-Rochow V.B."/>
            <person name="Ballantyne L."/>
            <person name="Zhu X."/>
        </authorList>
    </citation>
    <scope>NUCLEOTIDE SEQUENCE [LARGE SCALE GENOMIC DNA]</scope>
    <source>
        <strain evidence="5">XCY_ONT2</strain>
    </source>
</reference>
<organism evidence="5 6">
    <name type="scientific">Pyrocoelia pectoralis</name>
    <dbReference type="NCBI Taxonomy" id="417401"/>
    <lineage>
        <taxon>Eukaryota</taxon>
        <taxon>Metazoa</taxon>
        <taxon>Ecdysozoa</taxon>
        <taxon>Arthropoda</taxon>
        <taxon>Hexapoda</taxon>
        <taxon>Insecta</taxon>
        <taxon>Pterygota</taxon>
        <taxon>Neoptera</taxon>
        <taxon>Endopterygota</taxon>
        <taxon>Coleoptera</taxon>
        <taxon>Polyphaga</taxon>
        <taxon>Elateriformia</taxon>
        <taxon>Elateroidea</taxon>
        <taxon>Lampyridae</taxon>
        <taxon>Lampyrinae</taxon>
        <taxon>Pyrocoelia</taxon>
    </lineage>
</organism>
<keyword evidence="2 4" id="KW-0732">Signal</keyword>
<dbReference type="Pfam" id="PF13306">
    <property type="entry name" value="LRR_5"/>
    <property type="match status" value="1"/>
</dbReference>
<evidence type="ECO:0000313" key="6">
    <source>
        <dbReference type="Proteomes" id="UP001329430"/>
    </source>
</evidence>
<feature type="signal peptide" evidence="4">
    <location>
        <begin position="1"/>
        <end position="19"/>
    </location>
</feature>
<evidence type="ECO:0000313" key="5">
    <source>
        <dbReference type="EMBL" id="KAK5650196.1"/>
    </source>
</evidence>
<dbReference type="PANTHER" id="PTHR24369">
    <property type="entry name" value="ANTIGEN BSP, PUTATIVE-RELATED"/>
    <property type="match status" value="1"/>
</dbReference>